<keyword evidence="3" id="KW-1185">Reference proteome</keyword>
<evidence type="ECO:0000313" key="3">
    <source>
        <dbReference type="Proteomes" id="UP001497497"/>
    </source>
</evidence>
<reference evidence="2 3" key="1">
    <citation type="submission" date="2024-04" db="EMBL/GenBank/DDBJ databases">
        <authorList>
            <consortium name="Genoscope - CEA"/>
            <person name="William W."/>
        </authorList>
    </citation>
    <scope>NUCLEOTIDE SEQUENCE [LARGE SCALE GENOMIC DNA]</scope>
</reference>
<feature type="non-terminal residue" evidence="2">
    <location>
        <position position="278"/>
    </location>
</feature>
<feature type="compositionally biased region" description="Basic residues" evidence="1">
    <location>
        <begin position="145"/>
        <end position="155"/>
    </location>
</feature>
<proteinExistence type="predicted"/>
<dbReference type="Proteomes" id="UP001497497">
    <property type="component" value="Unassembled WGS sequence"/>
</dbReference>
<dbReference type="EMBL" id="CAXITT010000447">
    <property type="protein sequence ID" value="CAL1541690.1"/>
    <property type="molecule type" value="Genomic_DNA"/>
</dbReference>
<organism evidence="2 3">
    <name type="scientific">Lymnaea stagnalis</name>
    <name type="common">Great pond snail</name>
    <name type="synonym">Helix stagnalis</name>
    <dbReference type="NCBI Taxonomy" id="6523"/>
    <lineage>
        <taxon>Eukaryota</taxon>
        <taxon>Metazoa</taxon>
        <taxon>Spiralia</taxon>
        <taxon>Lophotrochozoa</taxon>
        <taxon>Mollusca</taxon>
        <taxon>Gastropoda</taxon>
        <taxon>Heterobranchia</taxon>
        <taxon>Euthyneura</taxon>
        <taxon>Panpulmonata</taxon>
        <taxon>Hygrophila</taxon>
        <taxon>Lymnaeoidea</taxon>
        <taxon>Lymnaeidae</taxon>
        <taxon>Lymnaea</taxon>
    </lineage>
</organism>
<feature type="region of interest" description="Disordered" evidence="1">
    <location>
        <begin position="130"/>
        <end position="193"/>
    </location>
</feature>
<gene>
    <name evidence="2" type="ORF">GSLYS_00015296001</name>
</gene>
<comment type="caution">
    <text evidence="2">The sequence shown here is derived from an EMBL/GenBank/DDBJ whole genome shotgun (WGS) entry which is preliminary data.</text>
</comment>
<dbReference type="AlphaFoldDB" id="A0AAV2I4N5"/>
<feature type="compositionally biased region" description="Polar residues" evidence="1">
    <location>
        <begin position="162"/>
        <end position="185"/>
    </location>
</feature>
<sequence>MDEKEQADRMAAAEALYMISTRVDKSGPVTKLSKRGRKKKLFESDEVIPVKRKDEDFGVGVGRRGRGRRGGGQRGASASRRGRGGKNNSPRGRGAGRGRKTLFEEDFIDESSDISANKYDNLSYFHKSQTASQEFEFDDATEQNHKKKTNKTKTAKARDQRISSQSPQNASKSPSGSGLHSTQDQPAHHAIGFTGATISITEYPTRRASVEPSHNLGSVTGIKQYTLSSRNTSTAMSLSSLPSINLPSFTTDGIANLPSIPLEIASLHLSSQPTPNLS</sequence>
<evidence type="ECO:0000256" key="1">
    <source>
        <dbReference type="SAM" id="MobiDB-lite"/>
    </source>
</evidence>
<accession>A0AAV2I4N5</accession>
<name>A0AAV2I4N5_LYMST</name>
<evidence type="ECO:0000313" key="2">
    <source>
        <dbReference type="EMBL" id="CAL1541690.1"/>
    </source>
</evidence>
<feature type="region of interest" description="Disordered" evidence="1">
    <location>
        <begin position="22"/>
        <end position="106"/>
    </location>
</feature>
<protein>
    <submittedName>
        <fullName evidence="2">Uncharacterized protein</fullName>
    </submittedName>
</protein>